<dbReference type="PANTHER" id="PTHR43240:SF20">
    <property type="entry name" value="MEDIUM_LONG-CHAIN ACYL-COA THIOESTERASE YIGI"/>
    <property type="match status" value="1"/>
</dbReference>
<dbReference type="PANTHER" id="PTHR43240">
    <property type="entry name" value="1,4-DIHYDROXY-2-NAPHTHOYL-COA THIOESTERASE 1"/>
    <property type="match status" value="1"/>
</dbReference>
<dbReference type="NCBIfam" id="TIGR00369">
    <property type="entry name" value="unchar_dom_1"/>
    <property type="match status" value="1"/>
</dbReference>
<dbReference type="Pfam" id="PF03061">
    <property type="entry name" value="4HBT"/>
    <property type="match status" value="1"/>
</dbReference>
<proteinExistence type="predicted"/>
<keyword evidence="1" id="KW-0378">Hydrolase</keyword>
<reference evidence="3" key="1">
    <citation type="submission" date="2018-05" db="EMBL/GenBank/DDBJ databases">
        <authorList>
            <person name="Lanie J.A."/>
            <person name="Ng W.-L."/>
            <person name="Kazmierczak K.M."/>
            <person name="Andrzejewski T.M."/>
            <person name="Davidsen T.M."/>
            <person name="Wayne K.J."/>
            <person name="Tettelin H."/>
            <person name="Glass J.I."/>
            <person name="Rusch D."/>
            <person name="Podicherti R."/>
            <person name="Tsui H.-C.T."/>
            <person name="Winkler M.E."/>
        </authorList>
    </citation>
    <scope>NUCLEOTIDE SEQUENCE</scope>
</reference>
<dbReference type="AlphaFoldDB" id="A0A381WA02"/>
<protein>
    <recommendedName>
        <fullName evidence="2">Thioesterase domain-containing protein</fullName>
    </recommendedName>
</protein>
<dbReference type="GO" id="GO:0016787">
    <property type="term" value="F:hydrolase activity"/>
    <property type="evidence" value="ECO:0007669"/>
    <property type="project" value="UniProtKB-KW"/>
</dbReference>
<evidence type="ECO:0000259" key="2">
    <source>
        <dbReference type="Pfam" id="PF03061"/>
    </source>
</evidence>
<evidence type="ECO:0000256" key="1">
    <source>
        <dbReference type="ARBA" id="ARBA00022801"/>
    </source>
</evidence>
<dbReference type="InterPro" id="IPR029069">
    <property type="entry name" value="HotDog_dom_sf"/>
</dbReference>
<dbReference type="InterPro" id="IPR003736">
    <property type="entry name" value="PAAI_dom"/>
</dbReference>
<name>A0A381WA02_9ZZZZ</name>
<gene>
    <name evidence="3" type="ORF">METZ01_LOCUS102230</name>
</gene>
<evidence type="ECO:0000313" key="3">
    <source>
        <dbReference type="EMBL" id="SVA49376.1"/>
    </source>
</evidence>
<sequence length="150" mass="16207">MTNSPGTRPTFDFNERVAQSFMDNASVAGGLHGYLGFETVDVGPGTMQGRFEVREELLTSFGNMHGGVLSAFCDHLLGTVCYPVMKKGQWAATTEFKINLTRPVSRGIVDGYATIETFGRTQAVVRIDVTNDGRIAAIAQGTVTIMDPRA</sequence>
<dbReference type="InterPro" id="IPR006683">
    <property type="entry name" value="Thioestr_dom"/>
</dbReference>
<dbReference type="EMBL" id="UINC01011160">
    <property type="protein sequence ID" value="SVA49376.1"/>
    <property type="molecule type" value="Genomic_DNA"/>
</dbReference>
<accession>A0A381WA02</accession>
<organism evidence="3">
    <name type="scientific">marine metagenome</name>
    <dbReference type="NCBI Taxonomy" id="408172"/>
    <lineage>
        <taxon>unclassified sequences</taxon>
        <taxon>metagenomes</taxon>
        <taxon>ecological metagenomes</taxon>
    </lineage>
</organism>
<feature type="domain" description="Thioesterase" evidence="2">
    <location>
        <begin position="61"/>
        <end position="134"/>
    </location>
</feature>
<dbReference type="Gene3D" id="3.10.129.10">
    <property type="entry name" value="Hotdog Thioesterase"/>
    <property type="match status" value="1"/>
</dbReference>
<dbReference type="SUPFAM" id="SSF54637">
    <property type="entry name" value="Thioesterase/thiol ester dehydrase-isomerase"/>
    <property type="match status" value="1"/>
</dbReference>
<dbReference type="CDD" id="cd03443">
    <property type="entry name" value="PaaI_thioesterase"/>
    <property type="match status" value="1"/>
</dbReference>